<feature type="region of interest" description="Disordered" evidence="1">
    <location>
        <begin position="1"/>
        <end position="116"/>
    </location>
</feature>
<feature type="compositionally biased region" description="Low complexity" evidence="1">
    <location>
        <begin position="86"/>
        <end position="114"/>
    </location>
</feature>
<evidence type="ECO:0000313" key="2">
    <source>
        <dbReference type="EMBL" id="CAD1841751.1"/>
    </source>
</evidence>
<protein>
    <submittedName>
        <fullName evidence="2">Uncharacterized protein</fullName>
    </submittedName>
</protein>
<dbReference type="AlphaFoldDB" id="A0A6V7QFK0"/>
<accession>A0A6V7QFK0</accession>
<feature type="compositionally biased region" description="Low complexity" evidence="1">
    <location>
        <begin position="24"/>
        <end position="43"/>
    </location>
</feature>
<sequence>MVAAPSFPSSLILQPLKPPPSNPLLPQRNPRLLTPFSSHSAPPRRSPSRRRGARPWRAGRAAKTLGGGRDRTEPPGGRLSRRASPRSRSCSPPLRRRIPSSPSSAAASRALCARPRSRSGDPIRRLRYGVKIPSNWFFDHAAQFFTVSDQRFQKLVDRWLDEGLVREWKGLLGELEGGGHFTPLTFSSPRYIGAKGMRLLADSIIRQSRMVDNCNPCWISQLEPFNGKWYLY</sequence>
<gene>
    <name evidence="2" type="ORF">CB5_LOCUS24962</name>
</gene>
<dbReference type="PANTHER" id="PTHR16128:SF8">
    <property type="entry name" value="EXPRESSED PROTEIN"/>
    <property type="match status" value="1"/>
</dbReference>
<proteinExistence type="predicted"/>
<dbReference type="EMBL" id="LR862135">
    <property type="protein sequence ID" value="CAD1841751.1"/>
    <property type="molecule type" value="Genomic_DNA"/>
</dbReference>
<dbReference type="PANTHER" id="PTHR16128">
    <property type="entry name" value="FAD/NAD(P)-BINDING OXIDOREDUCTASE FAMILY PROTEIN"/>
    <property type="match status" value="1"/>
</dbReference>
<dbReference type="Gene3D" id="3.90.660.10">
    <property type="match status" value="1"/>
</dbReference>
<organism evidence="2">
    <name type="scientific">Ananas comosus var. bracteatus</name>
    <name type="common">red pineapple</name>
    <dbReference type="NCBI Taxonomy" id="296719"/>
    <lineage>
        <taxon>Eukaryota</taxon>
        <taxon>Viridiplantae</taxon>
        <taxon>Streptophyta</taxon>
        <taxon>Embryophyta</taxon>
        <taxon>Tracheophyta</taxon>
        <taxon>Spermatophyta</taxon>
        <taxon>Magnoliopsida</taxon>
        <taxon>Liliopsida</taxon>
        <taxon>Poales</taxon>
        <taxon>Bromeliaceae</taxon>
        <taxon>Bromelioideae</taxon>
        <taxon>Ananas</taxon>
    </lineage>
</organism>
<name>A0A6V7QFK0_ANACO</name>
<evidence type="ECO:0000256" key="1">
    <source>
        <dbReference type="SAM" id="MobiDB-lite"/>
    </source>
</evidence>
<reference evidence="2" key="1">
    <citation type="submission" date="2020-07" db="EMBL/GenBank/DDBJ databases">
        <authorList>
            <person name="Lin J."/>
        </authorList>
    </citation>
    <scope>NUCLEOTIDE SEQUENCE</scope>
</reference>